<accession>A0A6J6CD25</accession>
<dbReference type="AlphaFoldDB" id="A0A6J6CD25"/>
<organism evidence="1">
    <name type="scientific">freshwater metagenome</name>
    <dbReference type="NCBI Taxonomy" id="449393"/>
    <lineage>
        <taxon>unclassified sequences</taxon>
        <taxon>metagenomes</taxon>
        <taxon>ecological metagenomes</taxon>
    </lineage>
</organism>
<reference evidence="1" key="1">
    <citation type="submission" date="2020-05" db="EMBL/GenBank/DDBJ databases">
        <authorList>
            <person name="Chiriac C."/>
            <person name="Salcher M."/>
            <person name="Ghai R."/>
            <person name="Kavagutti S V."/>
        </authorList>
    </citation>
    <scope>NUCLEOTIDE SEQUENCE</scope>
</reference>
<gene>
    <name evidence="1" type="ORF">UFOPK1440_01006</name>
</gene>
<name>A0A6J6CD25_9ZZZZ</name>
<proteinExistence type="predicted"/>
<sequence length="41" mass="4149">MAKAVGSVTAFVLKLSGVGTPIVVVNSIGIKEKSPASTFDE</sequence>
<protein>
    <submittedName>
        <fullName evidence="1">Unannotated protein</fullName>
    </submittedName>
</protein>
<evidence type="ECO:0000313" key="1">
    <source>
        <dbReference type="EMBL" id="CAB4549107.1"/>
    </source>
</evidence>
<dbReference type="EMBL" id="CAEZSP010000064">
    <property type="protein sequence ID" value="CAB4549107.1"/>
    <property type="molecule type" value="Genomic_DNA"/>
</dbReference>